<sequence>MALKAGQKVWYINHSWHTLEEGTLVSTEDQSGHDELPTLSVKDKKYGMTHRILTNWVFTTEEKGQAKLEKKIRQDIQHKRNEIKRLERKL</sequence>
<evidence type="ECO:0000313" key="1">
    <source>
        <dbReference type="EMBL" id="KKL70227.1"/>
    </source>
</evidence>
<accession>A0A0F9H4J1</accession>
<organism evidence="1">
    <name type="scientific">marine sediment metagenome</name>
    <dbReference type="NCBI Taxonomy" id="412755"/>
    <lineage>
        <taxon>unclassified sequences</taxon>
        <taxon>metagenomes</taxon>
        <taxon>ecological metagenomes</taxon>
    </lineage>
</organism>
<proteinExistence type="predicted"/>
<dbReference type="EMBL" id="LAZR01025962">
    <property type="protein sequence ID" value="KKL70227.1"/>
    <property type="molecule type" value="Genomic_DNA"/>
</dbReference>
<comment type="caution">
    <text evidence="1">The sequence shown here is derived from an EMBL/GenBank/DDBJ whole genome shotgun (WGS) entry which is preliminary data.</text>
</comment>
<protein>
    <submittedName>
        <fullName evidence="1">Uncharacterized protein</fullName>
    </submittedName>
</protein>
<dbReference type="AlphaFoldDB" id="A0A0F9H4J1"/>
<name>A0A0F9H4J1_9ZZZZ</name>
<reference evidence="1" key="1">
    <citation type="journal article" date="2015" name="Nature">
        <title>Complex archaea that bridge the gap between prokaryotes and eukaryotes.</title>
        <authorList>
            <person name="Spang A."/>
            <person name="Saw J.H."/>
            <person name="Jorgensen S.L."/>
            <person name="Zaremba-Niedzwiedzka K."/>
            <person name="Martijn J."/>
            <person name="Lind A.E."/>
            <person name="van Eijk R."/>
            <person name="Schleper C."/>
            <person name="Guy L."/>
            <person name="Ettema T.J."/>
        </authorList>
    </citation>
    <scope>NUCLEOTIDE SEQUENCE</scope>
</reference>
<gene>
    <name evidence="1" type="ORF">LCGC14_2107030</name>
</gene>